<dbReference type="Pfam" id="PF01207">
    <property type="entry name" value="Dus"/>
    <property type="match status" value="1"/>
</dbReference>
<comment type="catalytic activity">
    <reaction evidence="9">
        <text>5,6-dihydrouridine(20) in tRNA + NAD(+) = uridine(20) in tRNA + NADH + H(+)</text>
        <dbReference type="Rhea" id="RHEA:53340"/>
        <dbReference type="Rhea" id="RHEA-COMP:13533"/>
        <dbReference type="Rhea" id="RHEA-COMP:13534"/>
        <dbReference type="ChEBI" id="CHEBI:15378"/>
        <dbReference type="ChEBI" id="CHEBI:57540"/>
        <dbReference type="ChEBI" id="CHEBI:57945"/>
        <dbReference type="ChEBI" id="CHEBI:65315"/>
        <dbReference type="ChEBI" id="CHEBI:74443"/>
        <dbReference type="EC" id="1.3.1.91"/>
    </reaction>
</comment>
<reference evidence="11 12" key="1">
    <citation type="submission" date="2017-08" db="EMBL/GenBank/DDBJ databases">
        <title>Infants hospitalized years apart are colonized by the same room-sourced microbial strains.</title>
        <authorList>
            <person name="Brooks B."/>
            <person name="Olm M.R."/>
            <person name="Firek B.A."/>
            <person name="Baker R."/>
            <person name="Thomas B.C."/>
            <person name="Morowitz M.J."/>
            <person name="Banfield J.F."/>
        </authorList>
    </citation>
    <scope>NUCLEOTIDE SEQUENCE [LARGE SCALE GENOMIC DNA]</scope>
    <source>
        <strain evidence="11">S2_005_002_R2_34</strain>
    </source>
</reference>
<feature type="site" description="Interacts with tRNA; defines subfamily-specific binding signature" evidence="9">
    <location>
        <position position="300"/>
    </location>
</feature>
<dbReference type="GO" id="GO:0010181">
    <property type="term" value="F:FMN binding"/>
    <property type="evidence" value="ECO:0007669"/>
    <property type="project" value="UniProtKB-UniRule"/>
</dbReference>
<keyword evidence="3 9" id="KW-0285">Flavoprotein</keyword>
<gene>
    <name evidence="9" type="primary">dusA</name>
    <name evidence="11" type="ORF">DI556_10800</name>
</gene>
<dbReference type="Proteomes" id="UP000249185">
    <property type="component" value="Unassembled WGS sequence"/>
</dbReference>
<evidence type="ECO:0000256" key="7">
    <source>
        <dbReference type="ARBA" id="ARBA00022884"/>
    </source>
</evidence>
<keyword evidence="8 9" id="KW-0560">Oxidoreductase</keyword>
<feature type="site" description="Interacts with tRNA" evidence="9">
    <location>
        <position position="187"/>
    </location>
</feature>
<proteinExistence type="inferred from homology"/>
<dbReference type="InterPro" id="IPR004653">
    <property type="entry name" value="DusA"/>
</dbReference>
<dbReference type="InterPro" id="IPR035587">
    <property type="entry name" value="DUS-like_FMN-bd"/>
</dbReference>
<dbReference type="InterPro" id="IPR018517">
    <property type="entry name" value="tRNA_hU_synthase_CS"/>
</dbReference>
<feature type="domain" description="DUS-like FMN-binding" evidence="10">
    <location>
        <begin position="15"/>
        <end position="326"/>
    </location>
</feature>
<dbReference type="HAMAP" id="MF_02041">
    <property type="entry name" value="DusA_subfam"/>
    <property type="match status" value="1"/>
</dbReference>
<evidence type="ECO:0000256" key="1">
    <source>
        <dbReference type="ARBA" id="ARBA00001917"/>
    </source>
</evidence>
<dbReference type="PANTHER" id="PTHR42907">
    <property type="entry name" value="FMN-LINKED OXIDOREDUCTASES SUPERFAMILY PROTEIN"/>
    <property type="match status" value="1"/>
</dbReference>
<name>A0A2W5NFC9_RHOSU</name>
<comment type="cofactor">
    <cofactor evidence="1 9">
        <name>FMN</name>
        <dbReference type="ChEBI" id="CHEBI:58210"/>
    </cofactor>
</comment>
<dbReference type="NCBIfam" id="TIGR00742">
    <property type="entry name" value="yjbN"/>
    <property type="match status" value="1"/>
</dbReference>
<dbReference type="EMBL" id="QFPW01000007">
    <property type="protein sequence ID" value="PZQ49495.1"/>
    <property type="molecule type" value="Genomic_DNA"/>
</dbReference>
<comment type="function">
    <text evidence="9">Catalyzes the synthesis of 5,6-dihydrouridine (D), a modified base found in the D-loop of most tRNAs, via the reduction of the C5-C6 double bond in target uridines. Specifically modifies U20 and U20a in tRNAs.</text>
</comment>
<dbReference type="Gene3D" id="1.20.120.1460">
    <property type="match status" value="1"/>
</dbReference>
<comment type="caution">
    <text evidence="11">The sequence shown here is derived from an EMBL/GenBank/DDBJ whole genome shotgun (WGS) entry which is preliminary data.</text>
</comment>
<dbReference type="InterPro" id="IPR013785">
    <property type="entry name" value="Aldolase_TIM"/>
</dbReference>
<sequence length="341" mass="36076">MERKTSDLNAGRLSIAPMMDWTDRHCRAFHRRFTRRALLYTEMVTTGAILRGPRDRLLEYGPDEHPVALQLGGSDPADLAEATRIGVALGYDEINLNVGCPSDRVKSGCFGAVLMKDPGLVADCVAVMIAAAGPVPVTVKCRIGVDDQDPEAVLPAFIERVSGAGVTAFAVHARKAWLQGLSPKENREIPPLDYGLVLRMKAAFPALTIAINGGINSLDEAEALLAAGLDGVMIGRAAYHDPGLLGAADARVFGAGAEVTPEAAVLGMLPYIEAERARGTPLNAITRHMLGAFQGRPGARAWRRRISEGAHRPGAGPELVEAALAEVAPRDAEPARAAAGF</sequence>
<comment type="catalytic activity">
    <reaction evidence="9">
        <text>5,6-dihydrouridine(20a) in tRNA + NAD(+) = uridine(20a) in tRNA + NADH + H(+)</text>
        <dbReference type="Rhea" id="RHEA:53348"/>
        <dbReference type="Rhea" id="RHEA-COMP:13535"/>
        <dbReference type="Rhea" id="RHEA-COMP:13536"/>
        <dbReference type="ChEBI" id="CHEBI:15378"/>
        <dbReference type="ChEBI" id="CHEBI:57540"/>
        <dbReference type="ChEBI" id="CHEBI:57945"/>
        <dbReference type="ChEBI" id="CHEBI:65315"/>
        <dbReference type="ChEBI" id="CHEBI:74443"/>
    </reaction>
</comment>
<dbReference type="EC" id="1.3.1.91" evidence="9"/>
<comment type="catalytic activity">
    <reaction evidence="9">
        <text>5,6-dihydrouridine(20a) in tRNA + NADP(+) = uridine(20a) in tRNA + NADPH + H(+)</text>
        <dbReference type="Rhea" id="RHEA:53344"/>
        <dbReference type="Rhea" id="RHEA-COMP:13535"/>
        <dbReference type="Rhea" id="RHEA-COMP:13536"/>
        <dbReference type="ChEBI" id="CHEBI:15378"/>
        <dbReference type="ChEBI" id="CHEBI:57783"/>
        <dbReference type="ChEBI" id="CHEBI:58349"/>
        <dbReference type="ChEBI" id="CHEBI:65315"/>
        <dbReference type="ChEBI" id="CHEBI:74443"/>
    </reaction>
</comment>
<evidence type="ECO:0000256" key="9">
    <source>
        <dbReference type="HAMAP-Rule" id="MF_02041"/>
    </source>
</evidence>
<evidence type="ECO:0000313" key="12">
    <source>
        <dbReference type="Proteomes" id="UP000249185"/>
    </source>
</evidence>
<dbReference type="PANTHER" id="PTHR42907:SF1">
    <property type="entry name" value="FMN-LINKED OXIDOREDUCTASES SUPERFAMILY PROTEIN"/>
    <property type="match status" value="1"/>
</dbReference>
<dbReference type="CDD" id="cd02801">
    <property type="entry name" value="DUS_like_FMN"/>
    <property type="match status" value="1"/>
</dbReference>
<evidence type="ECO:0000256" key="3">
    <source>
        <dbReference type="ARBA" id="ARBA00022630"/>
    </source>
</evidence>
<accession>A0A2W5NFC9</accession>
<dbReference type="AlphaFoldDB" id="A0A2W5NFC9"/>
<evidence type="ECO:0000256" key="4">
    <source>
        <dbReference type="ARBA" id="ARBA00022643"/>
    </source>
</evidence>
<feature type="binding site" evidence="9">
    <location>
        <position position="140"/>
    </location>
    <ligand>
        <name>FMN</name>
        <dbReference type="ChEBI" id="CHEBI:58210"/>
    </ligand>
</feature>
<dbReference type="GO" id="GO:0050660">
    <property type="term" value="F:flavin adenine dinucleotide binding"/>
    <property type="evidence" value="ECO:0007669"/>
    <property type="project" value="InterPro"/>
</dbReference>
<feature type="site" description="Interacts with tRNA; defines subfamily-specific binding signature" evidence="9">
    <location>
        <position position="184"/>
    </location>
</feature>
<organism evidence="11 12">
    <name type="scientific">Rhodovulum sulfidophilum</name>
    <name type="common">Rhodobacter sulfidophilus</name>
    <dbReference type="NCBI Taxonomy" id="35806"/>
    <lineage>
        <taxon>Bacteria</taxon>
        <taxon>Pseudomonadati</taxon>
        <taxon>Pseudomonadota</taxon>
        <taxon>Alphaproteobacteria</taxon>
        <taxon>Rhodobacterales</taxon>
        <taxon>Paracoccaceae</taxon>
        <taxon>Rhodovulum</taxon>
    </lineage>
</organism>
<feature type="binding site" evidence="9">
    <location>
        <begin position="235"/>
        <end position="236"/>
    </location>
    <ligand>
        <name>FMN</name>
        <dbReference type="ChEBI" id="CHEBI:58210"/>
    </ligand>
</feature>
<feature type="active site" description="Proton donor" evidence="9">
    <location>
        <position position="100"/>
    </location>
</feature>
<evidence type="ECO:0000256" key="6">
    <source>
        <dbReference type="ARBA" id="ARBA00022857"/>
    </source>
</evidence>
<dbReference type="GO" id="GO:0000049">
    <property type="term" value="F:tRNA binding"/>
    <property type="evidence" value="ECO:0007669"/>
    <property type="project" value="UniProtKB-UniRule"/>
</dbReference>
<dbReference type="SUPFAM" id="SSF51395">
    <property type="entry name" value="FMN-linked oxidoreductases"/>
    <property type="match status" value="1"/>
</dbReference>
<comment type="similarity">
    <text evidence="9">Belongs to the Dus family. DusA subfamily.</text>
</comment>
<evidence type="ECO:0000259" key="10">
    <source>
        <dbReference type="Pfam" id="PF01207"/>
    </source>
</evidence>
<keyword evidence="7 9" id="KW-0694">RNA-binding</keyword>
<keyword evidence="2 9" id="KW-0820">tRNA-binding</keyword>
<dbReference type="PROSITE" id="PS01136">
    <property type="entry name" value="UPF0034"/>
    <property type="match status" value="1"/>
</dbReference>
<dbReference type="GO" id="GO:0102266">
    <property type="term" value="F:tRNA-dihydrouridine20a synthase activity"/>
    <property type="evidence" value="ECO:0007669"/>
    <property type="project" value="RHEA"/>
</dbReference>
<feature type="binding site" evidence="9">
    <location>
        <position position="172"/>
    </location>
    <ligand>
        <name>FMN</name>
        <dbReference type="ChEBI" id="CHEBI:58210"/>
    </ligand>
</feature>
<dbReference type="NCBIfam" id="NF008774">
    <property type="entry name" value="PRK11815.1"/>
    <property type="match status" value="1"/>
</dbReference>
<dbReference type="GO" id="GO:0102264">
    <property type="term" value="F:tRNA-dihydrouridine20 synthase activity"/>
    <property type="evidence" value="ECO:0007669"/>
    <property type="project" value="UniProtKB-EC"/>
</dbReference>
<keyword evidence="4 9" id="KW-0288">FMN</keyword>
<feature type="site" description="Interacts with tRNA; defines subfamily-specific binding signature" evidence="9">
    <location>
        <position position="303"/>
    </location>
</feature>
<comment type="catalytic activity">
    <reaction evidence="9">
        <text>5,6-dihydrouridine(20) in tRNA + NADP(+) = uridine(20) in tRNA + NADPH + H(+)</text>
        <dbReference type="Rhea" id="RHEA:53336"/>
        <dbReference type="Rhea" id="RHEA-COMP:13533"/>
        <dbReference type="Rhea" id="RHEA-COMP:13534"/>
        <dbReference type="ChEBI" id="CHEBI:15378"/>
        <dbReference type="ChEBI" id="CHEBI:57783"/>
        <dbReference type="ChEBI" id="CHEBI:58349"/>
        <dbReference type="ChEBI" id="CHEBI:65315"/>
        <dbReference type="ChEBI" id="CHEBI:74443"/>
        <dbReference type="EC" id="1.3.1.91"/>
    </reaction>
</comment>
<evidence type="ECO:0000256" key="8">
    <source>
        <dbReference type="ARBA" id="ARBA00023002"/>
    </source>
</evidence>
<evidence type="ECO:0000313" key="11">
    <source>
        <dbReference type="EMBL" id="PZQ49495.1"/>
    </source>
</evidence>
<evidence type="ECO:0000256" key="5">
    <source>
        <dbReference type="ARBA" id="ARBA00022694"/>
    </source>
</evidence>
<feature type="site" description="Interacts with tRNA" evidence="9">
    <location>
        <position position="97"/>
    </location>
</feature>
<evidence type="ECO:0000256" key="2">
    <source>
        <dbReference type="ARBA" id="ARBA00022555"/>
    </source>
</evidence>
<feature type="binding site" evidence="9">
    <location>
        <position position="70"/>
    </location>
    <ligand>
        <name>FMN</name>
        <dbReference type="ChEBI" id="CHEBI:58210"/>
    </ligand>
</feature>
<dbReference type="Gene3D" id="3.20.20.70">
    <property type="entry name" value="Aldolase class I"/>
    <property type="match status" value="1"/>
</dbReference>
<protein>
    <recommendedName>
        <fullName evidence="9">tRNA-dihydrouridine(20/20a) synthase</fullName>
        <ecNumber evidence="9">1.3.1.91</ecNumber>
    </recommendedName>
    <alternativeName>
        <fullName evidence="9">U20-specific dihydrouridine synthase</fullName>
        <shortName evidence="9">U20-specific Dus</shortName>
    </alternativeName>
    <alternativeName>
        <fullName evidence="9">tRNA-dihydrouridine synthase A</fullName>
    </alternativeName>
</protein>
<keyword evidence="6 9" id="KW-0521">NADP</keyword>
<keyword evidence="5 9" id="KW-0819">tRNA processing</keyword>
<feature type="binding site" evidence="9">
    <location>
        <begin position="212"/>
        <end position="214"/>
    </location>
    <ligand>
        <name>FMN</name>
        <dbReference type="ChEBI" id="CHEBI:58210"/>
    </ligand>
</feature>
<feature type="binding site" evidence="9">
    <location>
        <begin position="17"/>
        <end position="19"/>
    </location>
    <ligand>
        <name>FMN</name>
        <dbReference type="ChEBI" id="CHEBI:58210"/>
    </ligand>
</feature>